<dbReference type="Proteomes" id="UP001524499">
    <property type="component" value="Unassembled WGS sequence"/>
</dbReference>
<accession>A0ABT1TLH6</accession>
<gene>
    <name evidence="1" type="ORF">NP590_18305</name>
</gene>
<sequence>MKIPFFFLLSCWLAPVAADEVFSLALPECAARLEQRATAPSALLVRSNCALSIASLLELLKAGLPVFLAADTTAIESVGLGRLIEFPQWSRALARAAAETPAWNSRRGRPSNSKQNANQIVTGLLNQSAYLGDLQAAFLPFGLKACVSTVEKVLVFRARTIFQNDLPDVAKLSPQALLPNDAQVWLTLKPLSADCPRP</sequence>
<name>A0ABT1TLH6_9GAMM</name>
<protein>
    <submittedName>
        <fullName evidence="1">Uncharacterized protein</fullName>
    </submittedName>
</protein>
<keyword evidence="2" id="KW-1185">Reference proteome</keyword>
<dbReference type="RefSeq" id="WP_256604124.1">
    <property type="nucleotide sequence ID" value="NZ_JANIBJ010000046.1"/>
</dbReference>
<proteinExistence type="predicted"/>
<comment type="caution">
    <text evidence="1">The sequence shown here is derived from an EMBL/GenBank/DDBJ whole genome shotgun (WGS) entry which is preliminary data.</text>
</comment>
<evidence type="ECO:0000313" key="2">
    <source>
        <dbReference type="Proteomes" id="UP001524499"/>
    </source>
</evidence>
<reference evidence="1 2" key="1">
    <citation type="submission" date="2022-07" db="EMBL/GenBank/DDBJ databases">
        <title>Methylomonas rivi sp. nov., Methylomonas rosea sp. nov., Methylomonas aureus sp. nov. and Methylomonas subterranea sp. nov., four novel methanotrophs isolated from a freshwater creek and the deep terrestrial subsurface.</title>
        <authorList>
            <person name="Abin C."/>
            <person name="Sankaranarayanan K."/>
            <person name="Garner C."/>
            <person name="Sindelar R."/>
            <person name="Kotary K."/>
            <person name="Garner R."/>
            <person name="Barclay S."/>
            <person name="Lawson P."/>
            <person name="Krumholz L."/>
        </authorList>
    </citation>
    <scope>NUCLEOTIDE SEQUENCE [LARGE SCALE GENOMIC DNA]</scope>
    <source>
        <strain evidence="1 2">SURF-2</strain>
    </source>
</reference>
<organism evidence="1 2">
    <name type="scientific">Methylomonas subterranea</name>
    <dbReference type="NCBI Taxonomy" id="2952225"/>
    <lineage>
        <taxon>Bacteria</taxon>
        <taxon>Pseudomonadati</taxon>
        <taxon>Pseudomonadota</taxon>
        <taxon>Gammaproteobacteria</taxon>
        <taxon>Methylococcales</taxon>
        <taxon>Methylococcaceae</taxon>
        <taxon>Methylomonas</taxon>
    </lineage>
</organism>
<dbReference type="EMBL" id="JANIBJ010000046">
    <property type="protein sequence ID" value="MCQ8106068.1"/>
    <property type="molecule type" value="Genomic_DNA"/>
</dbReference>
<evidence type="ECO:0000313" key="1">
    <source>
        <dbReference type="EMBL" id="MCQ8106068.1"/>
    </source>
</evidence>